<reference evidence="2" key="1">
    <citation type="submission" date="2024-02" db="EMBL/GenBank/DDBJ databases">
        <authorList>
            <consortium name="ELIXIR-Norway"/>
            <consortium name="Elixir Norway"/>
        </authorList>
    </citation>
    <scope>NUCLEOTIDE SEQUENCE</scope>
</reference>
<evidence type="ECO:0000313" key="2">
    <source>
        <dbReference type="EMBL" id="CAK9236674.1"/>
    </source>
</evidence>
<feature type="compositionally biased region" description="Basic and acidic residues" evidence="1">
    <location>
        <begin position="73"/>
        <end position="82"/>
    </location>
</feature>
<sequence>MVAKDLSSSGIPDTSEARKERSEMGADAKSQPPPKRRRGRPRKSEVGTPGMESSGEGTTPQKSTPTKSVEASTPKKSDDAKPKRIRKKKGKLAAAAIVDATLIGQPVTGVMDGSFDAGYLLSVRVGNTDTILHGAVFGPGLSSPVSKVNDIAPTVRFVMRHEMTPQPQAPAVPGAPLVPSSLSTGLAVPGPAAVVLPNATVPSASAVPSVLQ</sequence>
<dbReference type="PANTHER" id="PTHR34682">
    <property type="entry name" value="AT HOOK MOTIF-CONTAINING PROTEIN"/>
    <property type="match status" value="1"/>
</dbReference>
<feature type="compositionally biased region" description="Polar residues" evidence="1">
    <location>
        <begin position="55"/>
        <end position="71"/>
    </location>
</feature>
<feature type="region of interest" description="Disordered" evidence="1">
    <location>
        <begin position="1"/>
        <end position="91"/>
    </location>
</feature>
<accession>A0ABP0V3A7</accession>
<dbReference type="PANTHER" id="PTHR34682:SF1">
    <property type="entry name" value="PROTEIN METABOLIC NETWORK MODULATOR 1"/>
    <property type="match status" value="1"/>
</dbReference>
<evidence type="ECO:0000313" key="3">
    <source>
        <dbReference type="Proteomes" id="UP001497512"/>
    </source>
</evidence>
<gene>
    <name evidence="2" type="ORF">CSSPTR1EN2_LOCUS23074</name>
</gene>
<proteinExistence type="predicted"/>
<feature type="compositionally biased region" description="Basic and acidic residues" evidence="1">
    <location>
        <begin position="15"/>
        <end position="26"/>
    </location>
</feature>
<dbReference type="InterPro" id="IPR045881">
    <property type="entry name" value="MNM1-like"/>
</dbReference>
<keyword evidence="3" id="KW-1185">Reference proteome</keyword>
<evidence type="ECO:0000256" key="1">
    <source>
        <dbReference type="SAM" id="MobiDB-lite"/>
    </source>
</evidence>
<dbReference type="Proteomes" id="UP001497512">
    <property type="component" value="Chromosome 9"/>
</dbReference>
<name>A0ABP0V3A7_9BRYO</name>
<evidence type="ECO:0008006" key="4">
    <source>
        <dbReference type="Google" id="ProtNLM"/>
    </source>
</evidence>
<organism evidence="2 3">
    <name type="scientific">Sphagnum troendelagicum</name>
    <dbReference type="NCBI Taxonomy" id="128251"/>
    <lineage>
        <taxon>Eukaryota</taxon>
        <taxon>Viridiplantae</taxon>
        <taxon>Streptophyta</taxon>
        <taxon>Embryophyta</taxon>
        <taxon>Bryophyta</taxon>
        <taxon>Sphagnophytina</taxon>
        <taxon>Sphagnopsida</taxon>
        <taxon>Sphagnales</taxon>
        <taxon>Sphagnaceae</taxon>
        <taxon>Sphagnum</taxon>
    </lineage>
</organism>
<protein>
    <recommendedName>
        <fullName evidence="4">AT-hook motif nuclear-localized protein</fullName>
    </recommendedName>
</protein>
<feature type="compositionally biased region" description="Polar residues" evidence="1">
    <location>
        <begin position="1"/>
        <end position="12"/>
    </location>
</feature>
<dbReference type="EMBL" id="OZ019901">
    <property type="protein sequence ID" value="CAK9236674.1"/>
    <property type="molecule type" value="Genomic_DNA"/>
</dbReference>